<sequence>MKSFGNKKNTLLFLFLFLLPLAAINSSEVEFHLFPNEFSLGEHAKLEVRAHGDKIFRTIQTNIKQNGVRIRFSGSGTETQIINFKVSKSQILNFYVDTESEGTFHLPEISVEYDNQIYKSPLIQFKVSKKSRHSQNQFFNPFPFEDMETPSEGSPEVVFHTNKSIFYKGEPIVGYFVLYYNGYRQPFLERDPNQSISFPYFLAETLRQVSVQIEPEVQRNNTLKKTLVYDKEIYGLTPIKSGRFQIGKTKFISGDSLRFNSLQETVDTTPATVTVLNLPTNQPETFTGAIGNFQLNLANFPKEVHRGETVYFEITIEGEGGHEGIKPSEDSKTKYQLISQTRNKTFQKLESGEYGFYSVVHFLYGHQITDEEKLQLGPYQFTYFSLKDSKYKTLSLQFPTLPILSEKKKEPKQKLDHTTNSKAPSIFILVFLAVFGTLSYLRYRKYRLNLQANEFVDMVQNFGKKRNVFLVDYLEKKGITEENIQLLSNLIERGDKETPKKTFLSLSKFEKTKVLKLTKQLKTKE</sequence>
<comment type="caution">
    <text evidence="3">The sequence shown here is derived from an EMBL/GenBank/DDBJ whole genome shotgun (WGS) entry which is preliminary data.</text>
</comment>
<evidence type="ECO:0000313" key="3">
    <source>
        <dbReference type="EMBL" id="TGK82832.1"/>
    </source>
</evidence>
<dbReference type="InterPro" id="IPR025738">
    <property type="entry name" value="BatD"/>
</dbReference>
<dbReference type="Proteomes" id="UP000297918">
    <property type="component" value="Unassembled WGS sequence"/>
</dbReference>
<gene>
    <name evidence="3" type="ORF">EHQ23_16210</name>
    <name evidence="4" type="ORF">EHQ26_04030</name>
</gene>
<reference evidence="4" key="1">
    <citation type="submission" date="2018-10" db="EMBL/GenBank/DDBJ databases">
        <authorList>
            <person name="Vincent A.T."/>
            <person name="Schiettekatte O."/>
            <person name="Bourhy P."/>
            <person name="Veyrier F.J."/>
            <person name="Picardeau M."/>
        </authorList>
    </citation>
    <scope>NUCLEOTIDE SEQUENCE</scope>
    <source>
        <strain evidence="4">201800281</strain>
    </source>
</reference>
<feature type="signal peptide" evidence="2">
    <location>
        <begin position="1"/>
        <end position="22"/>
    </location>
</feature>
<keyword evidence="1" id="KW-0812">Transmembrane</keyword>
<evidence type="ECO:0000313" key="4">
    <source>
        <dbReference type="EMBL" id="TGK94178.1"/>
    </source>
</evidence>
<keyword evidence="2" id="KW-0732">Signal</keyword>
<evidence type="ECO:0000256" key="1">
    <source>
        <dbReference type="SAM" id="Phobius"/>
    </source>
</evidence>
<organism evidence="3 5">
    <name type="scientific">Leptospira bourretii</name>
    <dbReference type="NCBI Taxonomy" id="2484962"/>
    <lineage>
        <taxon>Bacteria</taxon>
        <taxon>Pseudomonadati</taxon>
        <taxon>Spirochaetota</taxon>
        <taxon>Spirochaetia</taxon>
        <taxon>Leptospirales</taxon>
        <taxon>Leptospiraceae</taxon>
        <taxon>Leptospira</taxon>
    </lineage>
</organism>
<keyword evidence="6" id="KW-1185">Reference proteome</keyword>
<keyword evidence="1" id="KW-0472">Membrane</keyword>
<name>A0A4R9IQ96_9LEPT</name>
<feature type="chain" id="PRO_5043195421" description="Aerotolerance regulator BatD" evidence="2">
    <location>
        <begin position="23"/>
        <end position="525"/>
    </location>
</feature>
<dbReference type="OrthoDB" id="343927at2"/>
<dbReference type="Pfam" id="PF13584">
    <property type="entry name" value="BatD"/>
    <property type="match status" value="1"/>
</dbReference>
<evidence type="ECO:0000313" key="6">
    <source>
        <dbReference type="Proteomes" id="UP000297918"/>
    </source>
</evidence>
<keyword evidence="1" id="KW-1133">Transmembrane helix</keyword>
<dbReference type="PANTHER" id="PTHR40940:SF2">
    <property type="entry name" value="BATD"/>
    <property type="match status" value="1"/>
</dbReference>
<evidence type="ECO:0000313" key="5">
    <source>
        <dbReference type="Proteomes" id="UP000297394"/>
    </source>
</evidence>
<dbReference type="AlphaFoldDB" id="A0A4R9IQ96"/>
<feature type="transmembrane region" description="Helical" evidence="1">
    <location>
        <begin position="423"/>
        <end position="441"/>
    </location>
</feature>
<dbReference type="RefSeq" id="WP_135749372.1">
    <property type="nucleotide sequence ID" value="NZ_RQFL01000009.1"/>
</dbReference>
<proteinExistence type="predicted"/>
<accession>A0A4R9IQ96</accession>
<dbReference type="PANTHER" id="PTHR40940">
    <property type="entry name" value="PROTEIN BATD-RELATED"/>
    <property type="match status" value="1"/>
</dbReference>
<reference evidence="3 5" key="2">
    <citation type="journal article" date="2019" name="PLoS Negl. Trop. Dis.">
        <title>Revisiting the worldwide diversity of Leptospira species in the environment.</title>
        <authorList>
            <person name="Vincent A.T."/>
            <person name="Schiettekatte O."/>
            <person name="Bourhy P."/>
            <person name="Veyrier F.J."/>
            <person name="Picardeau M."/>
        </authorList>
    </citation>
    <scope>NUCLEOTIDE SEQUENCE [LARGE SCALE GENOMIC DNA]</scope>
    <source>
        <strain evidence="3 5">201800280</strain>
        <strain evidence="4">201800281</strain>
    </source>
</reference>
<evidence type="ECO:0000256" key="2">
    <source>
        <dbReference type="SAM" id="SignalP"/>
    </source>
</evidence>
<dbReference type="EMBL" id="RQFM01000023">
    <property type="protein sequence ID" value="TGK82832.1"/>
    <property type="molecule type" value="Genomic_DNA"/>
</dbReference>
<protein>
    <recommendedName>
        <fullName evidence="7">Aerotolerance regulator BatD</fullName>
    </recommendedName>
</protein>
<dbReference type="EMBL" id="RQFL01000009">
    <property type="protein sequence ID" value="TGK94178.1"/>
    <property type="molecule type" value="Genomic_DNA"/>
</dbReference>
<evidence type="ECO:0008006" key="7">
    <source>
        <dbReference type="Google" id="ProtNLM"/>
    </source>
</evidence>
<dbReference type="Proteomes" id="UP000297394">
    <property type="component" value="Unassembled WGS sequence"/>
</dbReference>